<keyword evidence="10" id="KW-1185">Reference proteome</keyword>
<dbReference type="GO" id="GO:0000139">
    <property type="term" value="C:Golgi membrane"/>
    <property type="evidence" value="ECO:0007669"/>
    <property type="project" value="TreeGrafter"/>
</dbReference>
<dbReference type="Gene3D" id="2.60.120.200">
    <property type="match status" value="1"/>
</dbReference>
<dbReference type="AlphaFoldDB" id="A0AAV5GN85"/>
<keyword evidence="4" id="KW-1133">Transmembrane helix</keyword>
<evidence type="ECO:0000259" key="8">
    <source>
        <dbReference type="Pfam" id="PF03388"/>
    </source>
</evidence>
<dbReference type="InterPro" id="IPR005052">
    <property type="entry name" value="Lectin_leg"/>
</dbReference>
<evidence type="ECO:0000256" key="5">
    <source>
        <dbReference type="ARBA" id="ARBA00023136"/>
    </source>
</evidence>
<name>A0AAV5GN85_9BASI</name>
<feature type="chain" id="PRO_5043629937" description="L-type lectin-like domain-containing protein" evidence="7">
    <location>
        <begin position="21"/>
        <end position="562"/>
    </location>
</feature>
<dbReference type="InterPro" id="IPR051136">
    <property type="entry name" value="Intracellular_Lectin-GPT"/>
</dbReference>
<feature type="signal peptide" evidence="7">
    <location>
        <begin position="1"/>
        <end position="20"/>
    </location>
</feature>
<keyword evidence="2" id="KW-0812">Transmembrane</keyword>
<dbReference type="GO" id="GO:0030134">
    <property type="term" value="C:COPII-coated ER to Golgi transport vesicle"/>
    <property type="evidence" value="ECO:0007669"/>
    <property type="project" value="TreeGrafter"/>
</dbReference>
<dbReference type="GO" id="GO:0005793">
    <property type="term" value="C:endoplasmic reticulum-Golgi intermediate compartment"/>
    <property type="evidence" value="ECO:0007669"/>
    <property type="project" value="TreeGrafter"/>
</dbReference>
<evidence type="ECO:0000256" key="1">
    <source>
        <dbReference type="ARBA" id="ARBA00004479"/>
    </source>
</evidence>
<dbReference type="EMBL" id="BQKY01000007">
    <property type="protein sequence ID" value="GJN90487.1"/>
    <property type="molecule type" value="Genomic_DNA"/>
</dbReference>
<evidence type="ECO:0000313" key="10">
    <source>
        <dbReference type="Proteomes" id="UP001342314"/>
    </source>
</evidence>
<keyword evidence="5" id="KW-0472">Membrane</keyword>
<dbReference type="GO" id="GO:0005537">
    <property type="term" value="F:D-mannose binding"/>
    <property type="evidence" value="ECO:0007669"/>
    <property type="project" value="TreeGrafter"/>
</dbReference>
<dbReference type="Pfam" id="PF03388">
    <property type="entry name" value="Lectin_leg-like"/>
    <property type="match status" value="1"/>
</dbReference>
<dbReference type="InterPro" id="IPR013320">
    <property type="entry name" value="ConA-like_dom_sf"/>
</dbReference>
<dbReference type="GO" id="GO:0005789">
    <property type="term" value="C:endoplasmic reticulum membrane"/>
    <property type="evidence" value="ECO:0007669"/>
    <property type="project" value="TreeGrafter"/>
</dbReference>
<evidence type="ECO:0000256" key="4">
    <source>
        <dbReference type="ARBA" id="ARBA00022989"/>
    </source>
</evidence>
<feature type="region of interest" description="Disordered" evidence="6">
    <location>
        <begin position="139"/>
        <end position="162"/>
    </location>
</feature>
<proteinExistence type="predicted"/>
<dbReference type="Proteomes" id="UP001342314">
    <property type="component" value="Unassembled WGS sequence"/>
</dbReference>
<dbReference type="PANTHER" id="PTHR12223">
    <property type="entry name" value="VESICULAR MANNOSE-BINDING LECTIN"/>
    <property type="match status" value="1"/>
</dbReference>
<reference evidence="9 10" key="1">
    <citation type="submission" date="2021-12" db="EMBL/GenBank/DDBJ databases">
        <title>High titer production of polyol ester of fatty acids by Rhodotorula paludigena BS15 towards product separation-free biomass refinery.</title>
        <authorList>
            <person name="Mano J."/>
            <person name="Ono H."/>
            <person name="Tanaka T."/>
            <person name="Naito K."/>
            <person name="Sushida H."/>
            <person name="Ike M."/>
            <person name="Tokuyasu K."/>
            <person name="Kitaoka M."/>
        </authorList>
    </citation>
    <scope>NUCLEOTIDE SEQUENCE [LARGE SCALE GENOMIC DNA]</scope>
    <source>
        <strain evidence="9 10">BS15</strain>
    </source>
</reference>
<gene>
    <name evidence="9" type="ORF">Rhopal_003498-T1</name>
</gene>
<organism evidence="9 10">
    <name type="scientific">Rhodotorula paludigena</name>
    <dbReference type="NCBI Taxonomy" id="86838"/>
    <lineage>
        <taxon>Eukaryota</taxon>
        <taxon>Fungi</taxon>
        <taxon>Dikarya</taxon>
        <taxon>Basidiomycota</taxon>
        <taxon>Pucciniomycotina</taxon>
        <taxon>Microbotryomycetes</taxon>
        <taxon>Sporidiobolales</taxon>
        <taxon>Sporidiobolaceae</taxon>
        <taxon>Rhodotorula</taxon>
    </lineage>
</organism>
<evidence type="ECO:0000256" key="2">
    <source>
        <dbReference type="ARBA" id="ARBA00022692"/>
    </source>
</evidence>
<dbReference type="SUPFAM" id="SSF49899">
    <property type="entry name" value="Concanavalin A-like lectins/glucanases"/>
    <property type="match status" value="1"/>
</dbReference>
<accession>A0AAV5GN85</accession>
<keyword evidence="3 7" id="KW-0732">Signal</keyword>
<evidence type="ECO:0000256" key="3">
    <source>
        <dbReference type="ARBA" id="ARBA00022729"/>
    </source>
</evidence>
<feature type="domain" description="L-type lectin-like" evidence="8">
    <location>
        <begin position="249"/>
        <end position="338"/>
    </location>
</feature>
<comment type="subcellular location">
    <subcellularLocation>
        <location evidence="1">Membrane</location>
        <topology evidence="1">Single-pass type I membrane protein</topology>
    </subcellularLocation>
</comment>
<dbReference type="PANTHER" id="PTHR12223:SF28">
    <property type="entry name" value="LECTIN, MANNOSE BINDING 1 LIKE"/>
    <property type="match status" value="1"/>
</dbReference>
<dbReference type="GO" id="GO:0006888">
    <property type="term" value="P:endoplasmic reticulum to Golgi vesicle-mediated transport"/>
    <property type="evidence" value="ECO:0007669"/>
    <property type="project" value="TreeGrafter"/>
</dbReference>
<protein>
    <recommendedName>
        <fullName evidence="8">L-type lectin-like domain-containing protein</fullName>
    </recommendedName>
</protein>
<evidence type="ECO:0000256" key="7">
    <source>
        <dbReference type="SAM" id="SignalP"/>
    </source>
</evidence>
<dbReference type="CDD" id="cd07308">
    <property type="entry name" value="lectin_leg-like"/>
    <property type="match status" value="1"/>
</dbReference>
<evidence type="ECO:0000313" key="9">
    <source>
        <dbReference type="EMBL" id="GJN90487.1"/>
    </source>
</evidence>
<comment type="caution">
    <text evidence="9">The sequence shown here is derived from an EMBL/GenBank/DDBJ whole genome shotgun (WGS) entry which is preliminary data.</text>
</comment>
<sequence length="562" mass="60343">MLLLPAGVALAVAGAAGVSAQSAWQAPPNVHYEQEASWRGVSADGNVAGHDVAGHATVLPGVHDFLRLVPSVPLAHGAVFSRKPLKAKEWIAEIAFRVHGPAVSGMTETDHDGKVKRLHKGGRGLAFWYTKGGLPGPVTISSDPSAKVSPPPPSMPEGAHDPHDKDLSLFGSRTTFDGLGVIFDASPTAPVWRRSDDRNFHGGGHEHPASWGVGATGVVSGIIDDGTQTWLDPEHAKGPKGEEEAAYLDKAIGECEAAFRNAQGLLWARIAHYNHTIRVDLDLSPHTTLAKAGRHYEHNCFTLEGVNLPQNAYFGISGLASGNTEPDTIDVYAMDVFEIRSPDDAPVATDEPIEPLLEIPLEGTSDEAITSLTHEIFLSQARMVEAIDDLARKVESMQTAVNDVARRGTPQQYMPPPPSAFANNKPSGDNAALEGRIASLDEHLVNLMAIIQSRDHDNFDAHDNLVHLTQLTDKVLAEVQGVARKVDHGAQQHGAGVASLQARTAELVQLVQSAQDSLARAVGGAWSQWGWAGVAFVVGWIASRFRDNRRRDDAWEATRKLI</sequence>
<evidence type="ECO:0000256" key="6">
    <source>
        <dbReference type="SAM" id="MobiDB-lite"/>
    </source>
</evidence>